<evidence type="ECO:0000256" key="5">
    <source>
        <dbReference type="ARBA" id="ARBA00023284"/>
    </source>
</evidence>
<dbReference type="GO" id="GO:0016491">
    <property type="term" value="F:oxidoreductase activity"/>
    <property type="evidence" value="ECO:0007669"/>
    <property type="project" value="UniProtKB-KW"/>
</dbReference>
<accession>A0A2H0TZF5</accession>
<evidence type="ECO:0000256" key="2">
    <source>
        <dbReference type="ARBA" id="ARBA00022729"/>
    </source>
</evidence>
<dbReference type="InterPro" id="IPR012336">
    <property type="entry name" value="Thioredoxin-like_fold"/>
</dbReference>
<protein>
    <recommendedName>
        <fullName evidence="6">Thioredoxin-like fold domain-containing protein</fullName>
    </recommendedName>
</protein>
<keyword evidence="4" id="KW-1015">Disulfide bond</keyword>
<feature type="domain" description="Thioredoxin-like fold" evidence="6">
    <location>
        <begin position="53"/>
        <end position="210"/>
    </location>
</feature>
<keyword evidence="3" id="KW-0560">Oxidoreductase</keyword>
<sequence length="215" mass="24330">MIPTKKLLTIFVPALLVVSLAFFIQIIKYQPLFPKVAQQDNTPKQFVIPLYPEDPIIGSPKAPITIIAFEDFSCESCNQQSAMLEDLINKYPNKFKVIWKGLPITEFPYSSITSEKYGYCANKQNKFIDFKTSAFTNNTNLSETTLQGIATDIGLNDKKLNNCLNSDEVSTYIDNTKQIAQILSVQAVPAFFIDNKQIENPKAEYQWEDLLGLNQ</sequence>
<evidence type="ECO:0000259" key="6">
    <source>
        <dbReference type="Pfam" id="PF13462"/>
    </source>
</evidence>
<dbReference type="EMBL" id="PFBU01000012">
    <property type="protein sequence ID" value="PIR78608.1"/>
    <property type="molecule type" value="Genomic_DNA"/>
</dbReference>
<dbReference type="Pfam" id="PF13462">
    <property type="entry name" value="Thioredoxin_4"/>
    <property type="match status" value="1"/>
</dbReference>
<dbReference type="Proteomes" id="UP000230852">
    <property type="component" value="Unassembled WGS sequence"/>
</dbReference>
<evidence type="ECO:0000313" key="8">
    <source>
        <dbReference type="Proteomes" id="UP000230852"/>
    </source>
</evidence>
<reference evidence="8" key="1">
    <citation type="submission" date="2017-09" db="EMBL/GenBank/DDBJ databases">
        <title>Depth-based differentiation of microbial function through sediment-hosted aquifers and enrichment of novel symbionts in the deep terrestrial subsurface.</title>
        <authorList>
            <person name="Probst A.J."/>
            <person name="Ladd B."/>
            <person name="Jarett J.K."/>
            <person name="Geller-Mcgrath D.E."/>
            <person name="Sieber C.M.K."/>
            <person name="Emerson J.B."/>
            <person name="Anantharaman K."/>
            <person name="Thomas B.C."/>
            <person name="Malmstrom R."/>
            <person name="Stieglmeier M."/>
            <person name="Klingl A."/>
            <person name="Woyke T."/>
            <person name="Ryan C.M."/>
            <person name="Banfield J.F."/>
        </authorList>
    </citation>
    <scope>NUCLEOTIDE SEQUENCE [LARGE SCALE GENOMIC DNA]</scope>
</reference>
<organism evidence="7 8">
    <name type="scientific">Candidatus Magasanikbacteria bacterium CG10_big_fil_rev_8_21_14_0_10_36_16</name>
    <dbReference type="NCBI Taxonomy" id="1974645"/>
    <lineage>
        <taxon>Bacteria</taxon>
        <taxon>Candidatus Magasanikiibacteriota</taxon>
    </lineage>
</organism>
<keyword evidence="5" id="KW-0676">Redox-active center</keyword>
<gene>
    <name evidence="7" type="ORF">COU28_00705</name>
</gene>
<dbReference type="Gene3D" id="3.40.30.10">
    <property type="entry name" value="Glutaredoxin"/>
    <property type="match status" value="1"/>
</dbReference>
<evidence type="ECO:0000313" key="7">
    <source>
        <dbReference type="EMBL" id="PIR78608.1"/>
    </source>
</evidence>
<dbReference type="PANTHER" id="PTHR13887">
    <property type="entry name" value="GLUTATHIONE S-TRANSFERASE KAPPA"/>
    <property type="match status" value="1"/>
</dbReference>
<comment type="similarity">
    <text evidence="1">Belongs to the thioredoxin family. DsbA subfamily.</text>
</comment>
<dbReference type="PANTHER" id="PTHR13887:SF14">
    <property type="entry name" value="DISULFIDE BOND FORMATION PROTEIN D"/>
    <property type="match status" value="1"/>
</dbReference>
<evidence type="ECO:0000256" key="4">
    <source>
        <dbReference type="ARBA" id="ARBA00023157"/>
    </source>
</evidence>
<dbReference type="SUPFAM" id="SSF52833">
    <property type="entry name" value="Thioredoxin-like"/>
    <property type="match status" value="1"/>
</dbReference>
<keyword evidence="2" id="KW-0732">Signal</keyword>
<dbReference type="InterPro" id="IPR036249">
    <property type="entry name" value="Thioredoxin-like_sf"/>
</dbReference>
<evidence type="ECO:0000256" key="1">
    <source>
        <dbReference type="ARBA" id="ARBA00005791"/>
    </source>
</evidence>
<proteinExistence type="inferred from homology"/>
<dbReference type="AlphaFoldDB" id="A0A2H0TZF5"/>
<name>A0A2H0TZF5_9BACT</name>
<comment type="caution">
    <text evidence="7">The sequence shown here is derived from an EMBL/GenBank/DDBJ whole genome shotgun (WGS) entry which is preliminary data.</text>
</comment>
<evidence type="ECO:0000256" key="3">
    <source>
        <dbReference type="ARBA" id="ARBA00023002"/>
    </source>
</evidence>